<evidence type="ECO:0000313" key="3">
    <source>
        <dbReference type="Proteomes" id="UP000320693"/>
    </source>
</evidence>
<reference evidence="2 3" key="1">
    <citation type="submission" date="2019-06" db="EMBL/GenBank/DDBJ databases">
        <title>Whole genome shotgun sequence of Pseudonocardia saturnea NBRC 14499.</title>
        <authorList>
            <person name="Hosoyama A."/>
            <person name="Uohara A."/>
            <person name="Ohji S."/>
            <person name="Ichikawa N."/>
        </authorList>
    </citation>
    <scope>NUCLEOTIDE SEQUENCE [LARGE SCALE GENOMIC DNA]</scope>
    <source>
        <strain evidence="2 3">NBRC 14499</strain>
    </source>
</reference>
<sequence>MHGPIRTLCTLLGIPILVSDSTTILGRPVIGSVVLTRCRKIPPLGPTSMEEPKRSMTEHTALTLLARPRESHR</sequence>
<organism evidence="2 3">
    <name type="scientific">Pseudonocardia saturnea</name>
    <dbReference type="NCBI Taxonomy" id="33909"/>
    <lineage>
        <taxon>Bacteria</taxon>
        <taxon>Bacillati</taxon>
        <taxon>Actinomycetota</taxon>
        <taxon>Actinomycetes</taxon>
        <taxon>Pseudonocardiales</taxon>
        <taxon>Pseudonocardiaceae</taxon>
        <taxon>Pseudonocardia</taxon>
    </lineage>
</organism>
<protein>
    <submittedName>
        <fullName evidence="2">Uncharacterized protein</fullName>
    </submittedName>
</protein>
<accession>A0ABQ0SA81</accession>
<keyword evidence="3" id="KW-1185">Reference proteome</keyword>
<dbReference type="Proteomes" id="UP000320693">
    <property type="component" value="Unassembled WGS sequence"/>
</dbReference>
<gene>
    <name evidence="2" type="ORF">PSA01_68510</name>
</gene>
<evidence type="ECO:0000256" key="1">
    <source>
        <dbReference type="SAM" id="MobiDB-lite"/>
    </source>
</evidence>
<comment type="caution">
    <text evidence="2">The sequence shown here is derived from an EMBL/GenBank/DDBJ whole genome shotgun (WGS) entry which is preliminary data.</text>
</comment>
<dbReference type="EMBL" id="BJNH01000204">
    <property type="protein sequence ID" value="GEC29822.1"/>
    <property type="molecule type" value="Genomic_DNA"/>
</dbReference>
<feature type="region of interest" description="Disordered" evidence="1">
    <location>
        <begin position="42"/>
        <end position="73"/>
    </location>
</feature>
<name>A0ABQ0SA81_9PSEU</name>
<proteinExistence type="predicted"/>
<evidence type="ECO:0000313" key="2">
    <source>
        <dbReference type="EMBL" id="GEC29822.1"/>
    </source>
</evidence>